<dbReference type="Gene3D" id="2.30.30.60">
    <property type="match status" value="1"/>
</dbReference>
<dbReference type="EMBL" id="JBEVCJ010000018">
    <property type="protein sequence ID" value="MET1256221.1"/>
    <property type="molecule type" value="Genomic_DNA"/>
</dbReference>
<evidence type="ECO:0000256" key="4">
    <source>
        <dbReference type="ARBA" id="ARBA00022692"/>
    </source>
</evidence>
<organism evidence="10 11">
    <name type="scientific">Aliikangiella maris</name>
    <dbReference type="NCBI Taxonomy" id="3162458"/>
    <lineage>
        <taxon>Bacteria</taxon>
        <taxon>Pseudomonadati</taxon>
        <taxon>Pseudomonadota</taxon>
        <taxon>Gammaproteobacteria</taxon>
        <taxon>Oceanospirillales</taxon>
        <taxon>Pleioneaceae</taxon>
        <taxon>Aliikangiella</taxon>
    </lineage>
</organism>
<evidence type="ECO:0000313" key="10">
    <source>
        <dbReference type="EMBL" id="MET1256221.1"/>
    </source>
</evidence>
<dbReference type="PANTHER" id="PTHR30347">
    <property type="entry name" value="POTASSIUM CHANNEL RELATED"/>
    <property type="match status" value="1"/>
</dbReference>
<feature type="transmembrane region" description="Helical" evidence="7">
    <location>
        <begin position="34"/>
        <end position="56"/>
    </location>
</feature>
<dbReference type="SUPFAM" id="SSF82861">
    <property type="entry name" value="Mechanosensitive channel protein MscS (YggB), transmembrane region"/>
    <property type="match status" value="1"/>
</dbReference>
<name>A0ABV2BWB0_9GAMM</name>
<comment type="subcellular location">
    <subcellularLocation>
        <location evidence="1">Cell membrane</location>
        <topology evidence="1">Multi-pass membrane protein</topology>
    </subcellularLocation>
</comment>
<dbReference type="InterPro" id="IPR011066">
    <property type="entry name" value="MscS_channel_C_sf"/>
</dbReference>
<dbReference type="Pfam" id="PF00924">
    <property type="entry name" value="MS_channel_2nd"/>
    <property type="match status" value="1"/>
</dbReference>
<dbReference type="PROSITE" id="PS01246">
    <property type="entry name" value="UPF0003"/>
    <property type="match status" value="1"/>
</dbReference>
<sequence>MAEQTLSWLETMLNFLVIIKDGIMDGFSVGNMTISLWNIFLGLFFFYVAFKIGRWIRNRLEQKWLLKSNLSKGAREAAASLTWYALIAFISIIALAIAGFNISNLALVAGALSVGIGFGLQNVVNNFISGLILLFERPIKRGDWIIVGNTQGFVKEINIRSTRIQTFDFADVLIPNSELLTNQLTNWTLSNALGRVRIPIGVAYGSDTDKVKTILLNIAEQHPEVVKEHAEVPNPQVHFLKFADSSLEFELRCFISDILNIMRITSEINFAIDKQFKEADIRIPFPQRDLHIISQPNKD</sequence>
<comment type="caution">
    <text evidence="10">The sequence shown here is derived from an EMBL/GenBank/DDBJ whole genome shotgun (WGS) entry which is preliminary data.</text>
</comment>
<feature type="transmembrane region" description="Helical" evidence="7">
    <location>
        <begin position="77"/>
        <end position="100"/>
    </location>
</feature>
<feature type="domain" description="Mechanosensitive ion channel MscS" evidence="8">
    <location>
        <begin position="122"/>
        <end position="188"/>
    </location>
</feature>
<evidence type="ECO:0000256" key="5">
    <source>
        <dbReference type="ARBA" id="ARBA00022989"/>
    </source>
</evidence>
<evidence type="ECO:0000256" key="7">
    <source>
        <dbReference type="SAM" id="Phobius"/>
    </source>
</evidence>
<evidence type="ECO:0000256" key="1">
    <source>
        <dbReference type="ARBA" id="ARBA00004651"/>
    </source>
</evidence>
<keyword evidence="4 7" id="KW-0812">Transmembrane</keyword>
<reference evidence="10 11" key="1">
    <citation type="submission" date="2024-06" db="EMBL/GenBank/DDBJ databases">
        <authorList>
            <person name="Li F."/>
        </authorList>
    </citation>
    <scope>NUCLEOTIDE SEQUENCE [LARGE SCALE GENOMIC DNA]</scope>
    <source>
        <strain evidence="10 11">GXAS 311</strain>
    </source>
</reference>
<dbReference type="InterPro" id="IPR011014">
    <property type="entry name" value="MscS_channel_TM-2"/>
</dbReference>
<keyword evidence="11" id="KW-1185">Reference proteome</keyword>
<dbReference type="SUPFAM" id="SSF82689">
    <property type="entry name" value="Mechanosensitive channel protein MscS (YggB), C-terminal domain"/>
    <property type="match status" value="1"/>
</dbReference>
<keyword evidence="6 7" id="KW-0472">Membrane</keyword>
<dbReference type="Proteomes" id="UP001548189">
    <property type="component" value="Unassembled WGS sequence"/>
</dbReference>
<evidence type="ECO:0000259" key="8">
    <source>
        <dbReference type="Pfam" id="PF00924"/>
    </source>
</evidence>
<evidence type="ECO:0000256" key="6">
    <source>
        <dbReference type="ARBA" id="ARBA00023136"/>
    </source>
</evidence>
<dbReference type="Gene3D" id="1.10.287.1260">
    <property type="match status" value="1"/>
</dbReference>
<keyword evidence="5 7" id="KW-1133">Transmembrane helix</keyword>
<evidence type="ECO:0000256" key="3">
    <source>
        <dbReference type="ARBA" id="ARBA00022475"/>
    </source>
</evidence>
<dbReference type="PANTHER" id="PTHR30347:SF1">
    <property type="entry name" value="MECHANOSENSITIVE CHANNEL MSCK"/>
    <property type="match status" value="1"/>
</dbReference>
<dbReference type="InterPro" id="IPR006686">
    <property type="entry name" value="MscS_channel_CS"/>
</dbReference>
<dbReference type="InterPro" id="IPR049278">
    <property type="entry name" value="MS_channel_C"/>
</dbReference>
<dbReference type="Gene3D" id="3.30.70.100">
    <property type="match status" value="1"/>
</dbReference>
<proteinExistence type="inferred from homology"/>
<evidence type="ECO:0000256" key="2">
    <source>
        <dbReference type="ARBA" id="ARBA00008017"/>
    </source>
</evidence>
<dbReference type="InterPro" id="IPR052702">
    <property type="entry name" value="MscS-like_channel"/>
</dbReference>
<evidence type="ECO:0000313" key="11">
    <source>
        <dbReference type="Proteomes" id="UP001548189"/>
    </source>
</evidence>
<keyword evidence="3" id="KW-1003">Cell membrane</keyword>
<accession>A0ABV2BWB0</accession>
<dbReference type="InterPro" id="IPR006685">
    <property type="entry name" value="MscS_channel_2nd"/>
</dbReference>
<comment type="similarity">
    <text evidence="2">Belongs to the MscS (TC 1.A.23) family.</text>
</comment>
<dbReference type="Pfam" id="PF21082">
    <property type="entry name" value="MS_channel_3rd"/>
    <property type="match status" value="1"/>
</dbReference>
<gene>
    <name evidence="10" type="ORF">ABVT43_13860</name>
</gene>
<protein>
    <submittedName>
        <fullName evidence="10">Mechanosensitive ion channel domain-containing protein</fullName>
    </submittedName>
</protein>
<dbReference type="InterPro" id="IPR023408">
    <property type="entry name" value="MscS_beta-dom_sf"/>
</dbReference>
<dbReference type="RefSeq" id="WP_353896807.1">
    <property type="nucleotide sequence ID" value="NZ_JBEVCJ010000018.1"/>
</dbReference>
<dbReference type="SUPFAM" id="SSF50182">
    <property type="entry name" value="Sm-like ribonucleoproteins"/>
    <property type="match status" value="1"/>
</dbReference>
<feature type="transmembrane region" description="Helical" evidence="7">
    <location>
        <begin position="106"/>
        <end position="135"/>
    </location>
</feature>
<evidence type="ECO:0000259" key="9">
    <source>
        <dbReference type="Pfam" id="PF21082"/>
    </source>
</evidence>
<feature type="domain" description="Mechanosensitive ion channel MscS C-terminal" evidence="9">
    <location>
        <begin position="196"/>
        <end position="283"/>
    </location>
</feature>
<dbReference type="InterPro" id="IPR010920">
    <property type="entry name" value="LSM_dom_sf"/>
</dbReference>